<dbReference type="GO" id="GO:0060271">
    <property type="term" value="P:cilium assembly"/>
    <property type="evidence" value="ECO:0007669"/>
    <property type="project" value="InterPro"/>
</dbReference>
<dbReference type="PANTHER" id="PTHR47231:SF1">
    <property type="entry name" value="CILIA- AND FLAGELLA-ASSOCIATED PROTEIN HOATZ"/>
    <property type="match status" value="1"/>
</dbReference>
<sequence length="186" mass="21357">MASGNGTSSVVVVEIDTRKGPFKTVFESSVANQTEQAIQFWKTLTLSPHIESSLYSKEISQLIKTNPLKPITIDNSRKPQPDDPKTEEYLKQVEAMNRMDEMIKLQKKVEKIENIKLLHKVRKEKSNQLNVASRTALIKSETESRWFSHLNESNGGKEGNDIINENEYEIDENDFNDEELVKELFD</sequence>
<dbReference type="InterPro" id="IPR040681">
    <property type="entry name" value="HOATZ-like"/>
</dbReference>
<reference evidence="3" key="1">
    <citation type="submission" date="2021-02" db="EMBL/GenBank/DDBJ databases">
        <authorList>
            <person name="Nowell W R."/>
        </authorList>
    </citation>
    <scope>NUCLEOTIDE SEQUENCE</scope>
    <source>
        <strain evidence="3">Ploen Becks lab</strain>
    </source>
</reference>
<dbReference type="Pfam" id="PF17664">
    <property type="entry name" value="HOATZ-like"/>
    <property type="match status" value="1"/>
</dbReference>
<dbReference type="EMBL" id="CAJNOC010001023">
    <property type="protein sequence ID" value="CAF0827567.1"/>
    <property type="molecule type" value="Genomic_DNA"/>
</dbReference>
<organism evidence="3 4">
    <name type="scientific">Brachionus calyciflorus</name>
    <dbReference type="NCBI Taxonomy" id="104777"/>
    <lineage>
        <taxon>Eukaryota</taxon>
        <taxon>Metazoa</taxon>
        <taxon>Spiralia</taxon>
        <taxon>Gnathifera</taxon>
        <taxon>Rotifera</taxon>
        <taxon>Eurotatoria</taxon>
        <taxon>Monogononta</taxon>
        <taxon>Pseudotrocha</taxon>
        <taxon>Ploima</taxon>
        <taxon>Brachionidae</taxon>
        <taxon>Brachionus</taxon>
    </lineage>
</organism>
<dbReference type="Proteomes" id="UP000663879">
    <property type="component" value="Unassembled WGS sequence"/>
</dbReference>
<protein>
    <recommendedName>
        <fullName evidence="2">Cilia- and flagella-associated protein HOATZ</fullName>
    </recommendedName>
</protein>
<comment type="similarity">
    <text evidence="1">Belongs to the HOATZ family.</text>
</comment>
<dbReference type="OrthoDB" id="10347190at2759"/>
<evidence type="ECO:0000256" key="1">
    <source>
        <dbReference type="ARBA" id="ARBA00023451"/>
    </source>
</evidence>
<comment type="caution">
    <text evidence="3">The sequence shown here is derived from an EMBL/GenBank/DDBJ whole genome shotgun (WGS) entry which is preliminary data.</text>
</comment>
<dbReference type="AlphaFoldDB" id="A0A813UL92"/>
<name>A0A813UL92_9BILA</name>
<evidence type="ECO:0000256" key="2">
    <source>
        <dbReference type="ARBA" id="ARBA00023657"/>
    </source>
</evidence>
<accession>A0A813UL92</accession>
<keyword evidence="4" id="KW-1185">Reference proteome</keyword>
<evidence type="ECO:0000313" key="3">
    <source>
        <dbReference type="EMBL" id="CAF0827567.1"/>
    </source>
</evidence>
<dbReference type="PANTHER" id="PTHR47231">
    <property type="entry name" value="UPF0722 PROTEIN C11ORF88"/>
    <property type="match status" value="1"/>
</dbReference>
<evidence type="ECO:0000313" key="4">
    <source>
        <dbReference type="Proteomes" id="UP000663879"/>
    </source>
</evidence>
<gene>
    <name evidence="3" type="ORF">OXX778_LOCUS7797</name>
</gene>
<proteinExistence type="inferred from homology"/>